<accession>A0A2P2IQM5</accession>
<dbReference type="EMBL" id="GGEC01003013">
    <property type="protein sequence ID" value="MBW83496.1"/>
    <property type="molecule type" value="Transcribed_RNA"/>
</dbReference>
<organism evidence="1">
    <name type="scientific">Rhizophora mucronata</name>
    <name type="common">Asiatic mangrove</name>
    <dbReference type="NCBI Taxonomy" id="61149"/>
    <lineage>
        <taxon>Eukaryota</taxon>
        <taxon>Viridiplantae</taxon>
        <taxon>Streptophyta</taxon>
        <taxon>Embryophyta</taxon>
        <taxon>Tracheophyta</taxon>
        <taxon>Spermatophyta</taxon>
        <taxon>Magnoliopsida</taxon>
        <taxon>eudicotyledons</taxon>
        <taxon>Gunneridae</taxon>
        <taxon>Pentapetalae</taxon>
        <taxon>rosids</taxon>
        <taxon>fabids</taxon>
        <taxon>Malpighiales</taxon>
        <taxon>Rhizophoraceae</taxon>
        <taxon>Rhizophora</taxon>
    </lineage>
</organism>
<protein>
    <submittedName>
        <fullName evidence="1">Uncharacterized protein</fullName>
    </submittedName>
</protein>
<name>A0A2P2IQM5_RHIMU</name>
<dbReference type="AlphaFoldDB" id="A0A2P2IQM5"/>
<evidence type="ECO:0000313" key="1">
    <source>
        <dbReference type="EMBL" id="MBW83496.1"/>
    </source>
</evidence>
<sequence length="47" mass="5359">MSMFCQCILVRSLVTITCPYNLSPSSLKLNFQSNYAFFPQCEKPNHG</sequence>
<proteinExistence type="predicted"/>
<reference evidence="1" key="1">
    <citation type="submission" date="2018-02" db="EMBL/GenBank/DDBJ databases">
        <title>Rhizophora mucronata_Transcriptome.</title>
        <authorList>
            <person name="Meera S.P."/>
            <person name="Sreeshan A."/>
            <person name="Augustine A."/>
        </authorList>
    </citation>
    <scope>NUCLEOTIDE SEQUENCE</scope>
    <source>
        <tissue evidence="1">Leaf</tissue>
    </source>
</reference>